<protein>
    <recommendedName>
        <fullName evidence="1">[acyl-carrier-protein] S-malonyltransferase</fullName>
        <ecNumber evidence="1">2.3.1.39</ecNumber>
    </recommendedName>
</protein>
<dbReference type="RefSeq" id="WP_058522145.1">
    <property type="nucleotide sequence ID" value="NZ_CAAAHV010000029.1"/>
</dbReference>
<evidence type="ECO:0000313" key="5">
    <source>
        <dbReference type="EMBL" id="KTC75945.1"/>
    </source>
</evidence>
<dbReference type="InterPro" id="IPR001227">
    <property type="entry name" value="Ac_transferase_dom_sf"/>
</dbReference>
<comment type="catalytic activity">
    <reaction evidence="4">
        <text>holo-[ACP] + malonyl-CoA = malonyl-[ACP] + CoA</text>
        <dbReference type="Rhea" id="RHEA:41792"/>
        <dbReference type="Rhea" id="RHEA-COMP:9623"/>
        <dbReference type="Rhea" id="RHEA-COMP:9685"/>
        <dbReference type="ChEBI" id="CHEBI:57287"/>
        <dbReference type="ChEBI" id="CHEBI:57384"/>
        <dbReference type="ChEBI" id="CHEBI:64479"/>
        <dbReference type="ChEBI" id="CHEBI:78449"/>
        <dbReference type="EC" id="2.3.1.39"/>
    </reaction>
</comment>
<evidence type="ECO:0000256" key="4">
    <source>
        <dbReference type="ARBA" id="ARBA00048462"/>
    </source>
</evidence>
<dbReference type="InterPro" id="IPR016035">
    <property type="entry name" value="Acyl_Trfase/lysoPLipase"/>
</dbReference>
<dbReference type="InterPro" id="IPR050858">
    <property type="entry name" value="Mal-CoA-ACP_Trans/PKS_FabD"/>
</dbReference>
<dbReference type="Proteomes" id="UP000255066">
    <property type="component" value="Unassembled WGS sequence"/>
</dbReference>
<evidence type="ECO:0000256" key="2">
    <source>
        <dbReference type="ARBA" id="ARBA00022679"/>
    </source>
</evidence>
<name>A0A378IBX7_9GAMM</name>
<gene>
    <name evidence="6" type="primary">pksC</name>
    <name evidence="5" type="ORF">Lbir_0014</name>
    <name evidence="6" type="ORF">NCTC12437_01849</name>
</gene>
<evidence type="ECO:0000313" key="6">
    <source>
        <dbReference type="EMBL" id="STX32071.1"/>
    </source>
</evidence>
<sequence>MRILFIFAGQGYQDNNLFDYFQEDQETLALMESFSSMSQLNLRGPNLPIDKPRFAQIIIGCYQLILFSKIRPFLANHQIELAGYSLGEVSAFLASIHGDAGQSIALLEQRTQLMNALISEAAIVDNYDLMSIKGEFDWDNIQTLIAESHCYIAIINSHKHLVIGGKCADLKQLVERLSSEGMRQAKFLNIHLPSHTPFYQQASSDFKQFLNKSYSDCVMEYPIINPLILKKVYTAEEERKLLAQELQQSLDWFNVCNLIKEYQYDLIVDLGPGDSMSKILGASGASFTAALTSASHYRSLNGFLQSFQQLI</sequence>
<dbReference type="EMBL" id="LNXT01000001">
    <property type="protein sequence ID" value="KTC75945.1"/>
    <property type="molecule type" value="Genomic_DNA"/>
</dbReference>
<evidence type="ECO:0000256" key="3">
    <source>
        <dbReference type="ARBA" id="ARBA00023315"/>
    </source>
</evidence>
<proteinExistence type="predicted"/>
<dbReference type="EMBL" id="UGNW01000001">
    <property type="protein sequence ID" value="STX32071.1"/>
    <property type="molecule type" value="Genomic_DNA"/>
</dbReference>
<reference evidence="5 7" key="1">
    <citation type="submission" date="2015-11" db="EMBL/GenBank/DDBJ databases">
        <title>Genomic analysis of 38 Legionella species identifies large and diverse effector repertoires.</title>
        <authorList>
            <person name="Burstein D."/>
            <person name="Amaro F."/>
            <person name="Zusman T."/>
            <person name="Lifshitz Z."/>
            <person name="Cohen O."/>
            <person name="Gilbert J.A."/>
            <person name="Pupko T."/>
            <person name="Shuman H.A."/>
            <person name="Segal G."/>
        </authorList>
    </citation>
    <scope>NUCLEOTIDE SEQUENCE [LARGE SCALE GENOMIC DNA]</scope>
    <source>
        <strain evidence="5 7">CDC#1407-AL-14</strain>
    </source>
</reference>
<dbReference type="Gene3D" id="3.30.70.250">
    <property type="entry name" value="Malonyl-CoA ACP transacylase, ACP-binding"/>
    <property type="match status" value="1"/>
</dbReference>
<dbReference type="InterPro" id="IPR016036">
    <property type="entry name" value="Malonyl_transacylase_ACP-bd"/>
</dbReference>
<dbReference type="SUPFAM" id="SSF52151">
    <property type="entry name" value="FabD/lysophospholipase-like"/>
    <property type="match status" value="1"/>
</dbReference>
<keyword evidence="2 6" id="KW-0808">Transferase</keyword>
<dbReference type="EC" id="2.3.1.39" evidence="1"/>
<keyword evidence="3 6" id="KW-0012">Acyltransferase</keyword>
<evidence type="ECO:0000313" key="7">
    <source>
        <dbReference type="Proteomes" id="UP000054735"/>
    </source>
</evidence>
<dbReference type="SUPFAM" id="SSF55048">
    <property type="entry name" value="Probable ACP-binding domain of malonyl-CoA ACP transacylase"/>
    <property type="match status" value="1"/>
</dbReference>
<keyword evidence="7" id="KW-1185">Reference proteome</keyword>
<evidence type="ECO:0000313" key="8">
    <source>
        <dbReference type="Proteomes" id="UP000255066"/>
    </source>
</evidence>
<dbReference type="PANTHER" id="PTHR42681">
    <property type="entry name" value="MALONYL-COA-ACYL CARRIER PROTEIN TRANSACYLASE, MITOCHONDRIAL"/>
    <property type="match status" value="1"/>
</dbReference>
<evidence type="ECO:0000256" key="1">
    <source>
        <dbReference type="ARBA" id="ARBA00013258"/>
    </source>
</evidence>
<dbReference type="PANTHER" id="PTHR42681:SF1">
    <property type="entry name" value="MALONYL-COA-ACYL CARRIER PROTEIN TRANSACYLASE, MITOCHONDRIAL"/>
    <property type="match status" value="1"/>
</dbReference>
<accession>A0A378IBX7</accession>
<dbReference type="AlphaFoldDB" id="A0A378IBX7"/>
<dbReference type="GO" id="GO:0006633">
    <property type="term" value="P:fatty acid biosynthetic process"/>
    <property type="evidence" value="ECO:0007669"/>
    <property type="project" value="TreeGrafter"/>
</dbReference>
<dbReference type="OrthoDB" id="9808564at2"/>
<dbReference type="GO" id="GO:0004314">
    <property type="term" value="F:[acyl-carrier-protein] S-malonyltransferase activity"/>
    <property type="evidence" value="ECO:0007669"/>
    <property type="project" value="UniProtKB-EC"/>
</dbReference>
<dbReference type="Proteomes" id="UP000054735">
    <property type="component" value="Unassembled WGS sequence"/>
</dbReference>
<dbReference type="Gene3D" id="3.40.366.10">
    <property type="entry name" value="Malonyl-Coenzyme A Acyl Carrier Protein, domain 2"/>
    <property type="match status" value="1"/>
</dbReference>
<reference evidence="6 8" key="2">
    <citation type="submission" date="2018-06" db="EMBL/GenBank/DDBJ databases">
        <authorList>
            <consortium name="Pathogen Informatics"/>
            <person name="Doyle S."/>
        </authorList>
    </citation>
    <scope>NUCLEOTIDE SEQUENCE [LARGE SCALE GENOMIC DNA]</scope>
    <source>
        <strain evidence="6 8">NCTC12437</strain>
    </source>
</reference>
<organism evidence="6 8">
    <name type="scientific">Legionella birminghamensis</name>
    <dbReference type="NCBI Taxonomy" id="28083"/>
    <lineage>
        <taxon>Bacteria</taxon>
        <taxon>Pseudomonadati</taxon>
        <taxon>Pseudomonadota</taxon>
        <taxon>Gammaproteobacteria</taxon>
        <taxon>Legionellales</taxon>
        <taxon>Legionellaceae</taxon>
        <taxon>Legionella</taxon>
    </lineage>
</organism>
<dbReference type="GO" id="GO:0005829">
    <property type="term" value="C:cytosol"/>
    <property type="evidence" value="ECO:0007669"/>
    <property type="project" value="TreeGrafter"/>
</dbReference>
<dbReference type="STRING" id="28083.Lbir_0014"/>